<dbReference type="Proteomes" id="UP000799118">
    <property type="component" value="Unassembled WGS sequence"/>
</dbReference>
<name>A0A6A4GQI0_9AGAR</name>
<protein>
    <submittedName>
        <fullName evidence="1">Uncharacterized protein</fullName>
    </submittedName>
</protein>
<evidence type="ECO:0000313" key="2">
    <source>
        <dbReference type="Proteomes" id="UP000799118"/>
    </source>
</evidence>
<gene>
    <name evidence="1" type="ORF">BT96DRAFT_478174</name>
</gene>
<sequence length="61" mass="6828">MDSFSTIQAISTLTTMPSSMTVLNANLGDPPFPLSNVHPHLLLRRLPFHQNPAKKALFLWL</sequence>
<proteinExistence type="predicted"/>
<dbReference type="AlphaFoldDB" id="A0A6A4GQI0"/>
<accession>A0A6A4GQI0</accession>
<dbReference type="EMBL" id="ML769789">
    <property type="protein sequence ID" value="KAE9387623.1"/>
    <property type="molecule type" value="Genomic_DNA"/>
</dbReference>
<organism evidence="1 2">
    <name type="scientific">Gymnopus androsaceus JB14</name>
    <dbReference type="NCBI Taxonomy" id="1447944"/>
    <lineage>
        <taxon>Eukaryota</taxon>
        <taxon>Fungi</taxon>
        <taxon>Dikarya</taxon>
        <taxon>Basidiomycota</taxon>
        <taxon>Agaricomycotina</taxon>
        <taxon>Agaricomycetes</taxon>
        <taxon>Agaricomycetidae</taxon>
        <taxon>Agaricales</taxon>
        <taxon>Marasmiineae</taxon>
        <taxon>Omphalotaceae</taxon>
        <taxon>Gymnopus</taxon>
    </lineage>
</organism>
<evidence type="ECO:0000313" key="1">
    <source>
        <dbReference type="EMBL" id="KAE9387623.1"/>
    </source>
</evidence>
<keyword evidence="2" id="KW-1185">Reference proteome</keyword>
<reference evidence="1" key="1">
    <citation type="journal article" date="2019" name="Environ. Microbiol.">
        <title>Fungal ecological strategies reflected in gene transcription - a case study of two litter decomposers.</title>
        <authorList>
            <person name="Barbi F."/>
            <person name="Kohler A."/>
            <person name="Barry K."/>
            <person name="Baskaran P."/>
            <person name="Daum C."/>
            <person name="Fauchery L."/>
            <person name="Ihrmark K."/>
            <person name="Kuo A."/>
            <person name="LaButti K."/>
            <person name="Lipzen A."/>
            <person name="Morin E."/>
            <person name="Grigoriev I.V."/>
            <person name="Henrissat B."/>
            <person name="Lindahl B."/>
            <person name="Martin F."/>
        </authorList>
    </citation>
    <scope>NUCLEOTIDE SEQUENCE</scope>
    <source>
        <strain evidence="1">JB14</strain>
    </source>
</reference>